<dbReference type="AlphaFoldDB" id="A0A812Q6S2"/>
<feature type="region of interest" description="Disordered" evidence="1">
    <location>
        <begin position="19"/>
        <end position="83"/>
    </location>
</feature>
<reference evidence="2" key="1">
    <citation type="submission" date="2021-02" db="EMBL/GenBank/DDBJ databases">
        <authorList>
            <person name="Dougan E. K."/>
            <person name="Rhodes N."/>
            <person name="Thang M."/>
            <person name="Chan C."/>
        </authorList>
    </citation>
    <scope>NUCLEOTIDE SEQUENCE</scope>
</reference>
<dbReference type="Proteomes" id="UP000601435">
    <property type="component" value="Unassembled WGS sequence"/>
</dbReference>
<sequence>RCLPDLDKFGTLRRRACLHHRRQTRAGWDSPRRSAGPGTPARRSAAALLEGPGVQGPVRRGPRDPPSGSGCHRKSRSRPCGQRLLRRAGEVALAPACRGPSLHGTGLSQPQGEGTLRCFRSGEASGGHSGGPILAASTHG</sequence>
<gene>
    <name evidence="2" type="ORF">SNEC2469_LOCUS10516</name>
</gene>
<name>A0A812Q6S2_9DINO</name>
<feature type="region of interest" description="Disordered" evidence="1">
    <location>
        <begin position="96"/>
        <end position="140"/>
    </location>
</feature>
<organism evidence="2 3">
    <name type="scientific">Symbiodinium necroappetens</name>
    <dbReference type="NCBI Taxonomy" id="1628268"/>
    <lineage>
        <taxon>Eukaryota</taxon>
        <taxon>Sar</taxon>
        <taxon>Alveolata</taxon>
        <taxon>Dinophyceae</taxon>
        <taxon>Suessiales</taxon>
        <taxon>Symbiodiniaceae</taxon>
        <taxon>Symbiodinium</taxon>
    </lineage>
</organism>
<protein>
    <submittedName>
        <fullName evidence="2">Uncharacterized protein</fullName>
    </submittedName>
</protein>
<evidence type="ECO:0000256" key="1">
    <source>
        <dbReference type="SAM" id="MobiDB-lite"/>
    </source>
</evidence>
<proteinExistence type="predicted"/>
<feature type="non-terminal residue" evidence="2">
    <location>
        <position position="1"/>
    </location>
</feature>
<feature type="non-terminal residue" evidence="2">
    <location>
        <position position="140"/>
    </location>
</feature>
<accession>A0A812Q6S2</accession>
<comment type="caution">
    <text evidence="2">The sequence shown here is derived from an EMBL/GenBank/DDBJ whole genome shotgun (WGS) entry which is preliminary data.</text>
</comment>
<evidence type="ECO:0000313" key="2">
    <source>
        <dbReference type="EMBL" id="CAE7387409.1"/>
    </source>
</evidence>
<evidence type="ECO:0000313" key="3">
    <source>
        <dbReference type="Proteomes" id="UP000601435"/>
    </source>
</evidence>
<dbReference type="EMBL" id="CAJNJA010016752">
    <property type="protein sequence ID" value="CAE7387409.1"/>
    <property type="molecule type" value="Genomic_DNA"/>
</dbReference>
<dbReference type="OrthoDB" id="10468885at2759"/>
<keyword evidence="3" id="KW-1185">Reference proteome</keyword>